<proteinExistence type="predicted"/>
<feature type="compositionally biased region" description="Basic and acidic residues" evidence="1">
    <location>
        <begin position="17"/>
        <end position="26"/>
    </location>
</feature>
<dbReference type="Proteomes" id="UP000054481">
    <property type="component" value="Unassembled WGS sequence"/>
</dbReference>
<feature type="compositionally biased region" description="Gly residues" evidence="1">
    <location>
        <begin position="85"/>
        <end position="95"/>
    </location>
</feature>
<evidence type="ECO:0000256" key="1">
    <source>
        <dbReference type="SAM" id="MobiDB-lite"/>
    </source>
</evidence>
<evidence type="ECO:0000313" key="2">
    <source>
        <dbReference type="EMBL" id="KJZ77076.1"/>
    </source>
</evidence>
<name>A0A0F7ZM95_9HYPO</name>
<protein>
    <submittedName>
        <fullName evidence="2">Uncharacterized protein</fullName>
    </submittedName>
</protein>
<feature type="compositionally biased region" description="Polar residues" evidence="1">
    <location>
        <begin position="1"/>
        <end position="10"/>
    </location>
</feature>
<reference evidence="2 3" key="1">
    <citation type="journal article" date="2014" name="Genome Biol. Evol.">
        <title>Comparative genomics and transcriptomics analyses reveal divergent lifestyle features of nematode endoparasitic fungus Hirsutella minnesotensis.</title>
        <authorList>
            <person name="Lai Y."/>
            <person name="Liu K."/>
            <person name="Zhang X."/>
            <person name="Zhang X."/>
            <person name="Li K."/>
            <person name="Wang N."/>
            <person name="Shu C."/>
            <person name="Wu Y."/>
            <person name="Wang C."/>
            <person name="Bushley K.E."/>
            <person name="Xiang M."/>
            <person name="Liu X."/>
        </authorList>
    </citation>
    <scope>NUCLEOTIDE SEQUENCE [LARGE SCALE GENOMIC DNA]</scope>
    <source>
        <strain evidence="2 3">3608</strain>
    </source>
</reference>
<keyword evidence="3" id="KW-1185">Reference proteome</keyword>
<dbReference type="OrthoDB" id="5425892at2759"/>
<dbReference type="AlphaFoldDB" id="A0A0F7ZM95"/>
<accession>A0A0F7ZM95</accession>
<feature type="region of interest" description="Disordered" evidence="1">
    <location>
        <begin position="1"/>
        <end position="95"/>
    </location>
</feature>
<dbReference type="EMBL" id="KQ030508">
    <property type="protein sequence ID" value="KJZ77076.1"/>
    <property type="molecule type" value="Genomic_DNA"/>
</dbReference>
<gene>
    <name evidence="2" type="ORF">HIM_03397</name>
</gene>
<organism evidence="2 3">
    <name type="scientific">Hirsutella minnesotensis 3608</name>
    <dbReference type="NCBI Taxonomy" id="1043627"/>
    <lineage>
        <taxon>Eukaryota</taxon>
        <taxon>Fungi</taxon>
        <taxon>Dikarya</taxon>
        <taxon>Ascomycota</taxon>
        <taxon>Pezizomycotina</taxon>
        <taxon>Sordariomycetes</taxon>
        <taxon>Hypocreomycetidae</taxon>
        <taxon>Hypocreales</taxon>
        <taxon>Ophiocordycipitaceae</taxon>
        <taxon>Hirsutella</taxon>
    </lineage>
</organism>
<evidence type="ECO:0000313" key="3">
    <source>
        <dbReference type="Proteomes" id="UP000054481"/>
    </source>
</evidence>
<sequence length="95" mass="9797">MSSTANQANTALPLHPAPDHGDRPRAEAGAARALDHTNSWKPPRPAAELEQGGPQARAADVGAGRRRRPGPGLLREAGVRRRTSGGPGRVRAAGG</sequence>